<evidence type="ECO:0000313" key="1">
    <source>
        <dbReference type="EMBL" id="MBB6038213.1"/>
    </source>
</evidence>
<dbReference type="InterPro" id="IPR025680">
    <property type="entry name" value="DddI"/>
</dbReference>
<proteinExistence type="predicted"/>
<comment type="caution">
    <text evidence="1">The sequence shown here is derived from an EMBL/GenBank/DDBJ whole genome shotgun (WGS) entry which is preliminary data.</text>
</comment>
<accession>A0A841FTV0</accession>
<reference evidence="1 2" key="1">
    <citation type="submission" date="2020-08" db="EMBL/GenBank/DDBJ databases">
        <title>Genomic Encyclopedia of Type Strains, Phase IV (KMG-IV): sequencing the most valuable type-strain genomes for metagenomic binning, comparative biology and taxonomic classification.</title>
        <authorList>
            <person name="Goeker M."/>
        </authorList>
    </citation>
    <scope>NUCLEOTIDE SEQUENCE [LARGE SCALE GENOMIC DNA]</scope>
    <source>
        <strain evidence="1 2">YIM 65646</strain>
    </source>
</reference>
<evidence type="ECO:0008006" key="3">
    <source>
        <dbReference type="Google" id="ProtNLM"/>
    </source>
</evidence>
<dbReference type="Pfam" id="PF14430">
    <property type="entry name" value="Imm1"/>
    <property type="match status" value="1"/>
</dbReference>
<sequence length="154" mass="16398">MIVIVWGLDHEEAVATVEAMDEILDRIAGAPVSADCGHLVSIEREGIDCGLVIGLGLPDRSLVEWSDDSDPDAAGFAVEPALDLATGHLRFDFFGTPTDYGPARTQITSQLARQAAREYASSGLKPAGVEWRSAQEAIATDGTSLSKDELGEER</sequence>
<organism evidence="1 2">
    <name type="scientific">Phytomonospora endophytica</name>
    <dbReference type="NCBI Taxonomy" id="714109"/>
    <lineage>
        <taxon>Bacteria</taxon>
        <taxon>Bacillati</taxon>
        <taxon>Actinomycetota</taxon>
        <taxon>Actinomycetes</taxon>
        <taxon>Micromonosporales</taxon>
        <taxon>Micromonosporaceae</taxon>
        <taxon>Phytomonospora</taxon>
    </lineage>
</organism>
<name>A0A841FTV0_9ACTN</name>
<protein>
    <recommendedName>
        <fullName evidence="3">Immunity protein Imm1</fullName>
    </recommendedName>
</protein>
<dbReference type="AlphaFoldDB" id="A0A841FTV0"/>
<dbReference type="RefSeq" id="WP_184791000.1">
    <property type="nucleotide sequence ID" value="NZ_BONT01000047.1"/>
</dbReference>
<dbReference type="EMBL" id="JACHGT010000015">
    <property type="protein sequence ID" value="MBB6038213.1"/>
    <property type="molecule type" value="Genomic_DNA"/>
</dbReference>
<keyword evidence="2" id="KW-1185">Reference proteome</keyword>
<evidence type="ECO:0000313" key="2">
    <source>
        <dbReference type="Proteomes" id="UP000548476"/>
    </source>
</evidence>
<dbReference type="Proteomes" id="UP000548476">
    <property type="component" value="Unassembled WGS sequence"/>
</dbReference>
<gene>
    <name evidence="1" type="ORF">HNR73_006093</name>
</gene>